<keyword evidence="2" id="KW-0808">Transferase</keyword>
<dbReference type="EMBL" id="JACHJP010000001">
    <property type="protein sequence ID" value="MBB4914331.1"/>
    <property type="molecule type" value="Genomic_DNA"/>
</dbReference>
<protein>
    <submittedName>
        <fullName evidence="2">Arylamine N-acetyltransferase</fullName>
    </submittedName>
</protein>
<reference evidence="2 3" key="1">
    <citation type="submission" date="2020-08" db="EMBL/GenBank/DDBJ databases">
        <title>Genomic Encyclopedia of Type Strains, Phase III (KMG-III): the genomes of soil and plant-associated and newly described type strains.</title>
        <authorList>
            <person name="Whitman W."/>
        </authorList>
    </citation>
    <scope>NUCLEOTIDE SEQUENCE [LARGE SCALE GENOMIC DNA]</scope>
    <source>
        <strain evidence="2 3">CECT 8840</strain>
    </source>
</reference>
<evidence type="ECO:0000256" key="1">
    <source>
        <dbReference type="ARBA" id="ARBA00006547"/>
    </source>
</evidence>
<comment type="similarity">
    <text evidence="1">Belongs to the arylamine N-acetyltransferase family.</text>
</comment>
<dbReference type="Pfam" id="PF00797">
    <property type="entry name" value="Acetyltransf_2"/>
    <property type="match status" value="1"/>
</dbReference>
<dbReference type="Gene3D" id="3.30.2140.10">
    <property type="entry name" value="Arylamine N-acetyltransferase"/>
    <property type="match status" value="1"/>
</dbReference>
<dbReference type="Proteomes" id="UP000552644">
    <property type="component" value="Unassembled WGS sequence"/>
</dbReference>
<dbReference type="SUPFAM" id="SSF54001">
    <property type="entry name" value="Cysteine proteinases"/>
    <property type="match status" value="1"/>
</dbReference>
<evidence type="ECO:0000313" key="3">
    <source>
        <dbReference type="Proteomes" id="UP000552644"/>
    </source>
</evidence>
<evidence type="ECO:0000313" key="2">
    <source>
        <dbReference type="EMBL" id="MBB4914331.1"/>
    </source>
</evidence>
<dbReference type="InterPro" id="IPR001447">
    <property type="entry name" value="Arylamine_N-AcTrfase"/>
</dbReference>
<dbReference type="InterPro" id="IPR038765">
    <property type="entry name" value="Papain-like_cys_pep_sf"/>
</dbReference>
<dbReference type="AlphaFoldDB" id="A0A7W7QIT9"/>
<dbReference type="GO" id="GO:0016407">
    <property type="term" value="F:acetyltransferase activity"/>
    <property type="evidence" value="ECO:0007669"/>
    <property type="project" value="InterPro"/>
</dbReference>
<keyword evidence="3" id="KW-1185">Reference proteome</keyword>
<name>A0A7W7QIT9_9ACTN</name>
<proteinExistence type="inferred from homology"/>
<accession>A0A7W7QIT9</accession>
<comment type="caution">
    <text evidence="2">The sequence shown here is derived from an EMBL/GenBank/DDBJ whole genome shotgun (WGS) entry which is preliminary data.</text>
</comment>
<organism evidence="2 3">
    <name type="scientific">Streptosporangium saharense</name>
    <dbReference type="NCBI Taxonomy" id="1706840"/>
    <lineage>
        <taxon>Bacteria</taxon>
        <taxon>Bacillati</taxon>
        <taxon>Actinomycetota</taxon>
        <taxon>Actinomycetes</taxon>
        <taxon>Streptosporangiales</taxon>
        <taxon>Streptosporangiaceae</taxon>
        <taxon>Streptosporangium</taxon>
    </lineage>
</organism>
<gene>
    <name evidence="2" type="ORF">FHS44_001403</name>
</gene>
<sequence>MLRSARGVPAGDDWLDLHAFTLDPRYPADYVVINHYISTHPNSPFVGRPVARRPDAEVLYGLTGTALTARRADGTVEERLLEPAEVPKALDEVFGIRLGPADTAALVTRLT</sequence>